<reference evidence="7 8" key="1">
    <citation type="submission" date="2019-02" db="EMBL/GenBank/DDBJ databases">
        <authorList>
            <person name="Goldberg S.R."/>
            <person name="Haltli B.A."/>
            <person name="Correa H."/>
            <person name="Russell K.G."/>
        </authorList>
    </citation>
    <scope>NUCLEOTIDE SEQUENCE [LARGE SCALE GENOMIC DNA]</scope>
    <source>
        <strain evidence="7 8">JCM 16186</strain>
    </source>
</reference>
<accession>A0ABW9RW09</accession>
<evidence type="ECO:0000256" key="4">
    <source>
        <dbReference type="ARBA" id="ARBA00023163"/>
    </source>
</evidence>
<evidence type="ECO:0000259" key="6">
    <source>
        <dbReference type="Pfam" id="PF08281"/>
    </source>
</evidence>
<dbReference type="NCBIfam" id="TIGR02985">
    <property type="entry name" value="Sig70_bacteroi1"/>
    <property type="match status" value="1"/>
</dbReference>
<dbReference type="CDD" id="cd06171">
    <property type="entry name" value="Sigma70_r4"/>
    <property type="match status" value="1"/>
</dbReference>
<dbReference type="InterPro" id="IPR007627">
    <property type="entry name" value="RNA_pol_sigma70_r2"/>
</dbReference>
<evidence type="ECO:0000256" key="3">
    <source>
        <dbReference type="ARBA" id="ARBA00023082"/>
    </source>
</evidence>
<organism evidence="7 8">
    <name type="scientific">Fulvivirga kasyanovii</name>
    <dbReference type="NCBI Taxonomy" id="396812"/>
    <lineage>
        <taxon>Bacteria</taxon>
        <taxon>Pseudomonadati</taxon>
        <taxon>Bacteroidota</taxon>
        <taxon>Cytophagia</taxon>
        <taxon>Cytophagales</taxon>
        <taxon>Fulvivirgaceae</taxon>
        <taxon>Fulvivirga</taxon>
    </lineage>
</organism>
<feature type="domain" description="RNA polymerase sigma-70 region 2" evidence="5">
    <location>
        <begin position="24"/>
        <end position="91"/>
    </location>
</feature>
<dbReference type="Gene3D" id="1.10.10.10">
    <property type="entry name" value="Winged helix-like DNA-binding domain superfamily/Winged helix DNA-binding domain"/>
    <property type="match status" value="1"/>
</dbReference>
<dbReference type="InterPro" id="IPR036388">
    <property type="entry name" value="WH-like_DNA-bd_sf"/>
</dbReference>
<dbReference type="Gene3D" id="1.10.1740.10">
    <property type="match status" value="1"/>
</dbReference>
<dbReference type="RefSeq" id="WP_155175055.1">
    <property type="nucleotide sequence ID" value="NZ_BAAAFL010000068.1"/>
</dbReference>
<dbReference type="InterPro" id="IPR013325">
    <property type="entry name" value="RNA_pol_sigma_r2"/>
</dbReference>
<dbReference type="NCBIfam" id="TIGR02937">
    <property type="entry name" value="sigma70-ECF"/>
    <property type="match status" value="1"/>
</dbReference>
<evidence type="ECO:0000256" key="2">
    <source>
        <dbReference type="ARBA" id="ARBA00023015"/>
    </source>
</evidence>
<dbReference type="InterPro" id="IPR039425">
    <property type="entry name" value="RNA_pol_sigma-70-like"/>
</dbReference>
<dbReference type="EMBL" id="SMLW01000649">
    <property type="protein sequence ID" value="MTI27985.1"/>
    <property type="molecule type" value="Genomic_DNA"/>
</dbReference>
<gene>
    <name evidence="7" type="ORF">E1163_23715</name>
</gene>
<dbReference type="InterPro" id="IPR013324">
    <property type="entry name" value="RNA_pol_sigma_r3/r4-like"/>
</dbReference>
<sequence length="187" mass="22051">MTREDELLLFKKIRNGDKRALDMLFRSYYSTLCNFSYSIVKNTDLVEELVADIFYILWRDCKHLDIKKNLKAYLFTAVRNKSLEVIRKEQKSAGMHTELGSMYLSHETPETSLLYNELNLRYQKAYEALPEKCRQVFKLHKIDGLSYQEISNILDISIKTVENQMAKALKLIRTEISHYQLRSLPKS</sequence>
<evidence type="ECO:0000313" key="8">
    <source>
        <dbReference type="Proteomes" id="UP000798808"/>
    </source>
</evidence>
<dbReference type="Proteomes" id="UP000798808">
    <property type="component" value="Unassembled WGS sequence"/>
</dbReference>
<dbReference type="Pfam" id="PF08281">
    <property type="entry name" value="Sigma70_r4_2"/>
    <property type="match status" value="1"/>
</dbReference>
<dbReference type="InterPro" id="IPR014284">
    <property type="entry name" value="RNA_pol_sigma-70_dom"/>
</dbReference>
<dbReference type="SUPFAM" id="SSF88659">
    <property type="entry name" value="Sigma3 and sigma4 domains of RNA polymerase sigma factors"/>
    <property type="match status" value="1"/>
</dbReference>
<protein>
    <submittedName>
        <fullName evidence="7">RNA polymerase sigma-70 factor</fullName>
    </submittedName>
</protein>
<dbReference type="Pfam" id="PF04542">
    <property type="entry name" value="Sigma70_r2"/>
    <property type="match status" value="1"/>
</dbReference>
<dbReference type="InterPro" id="IPR014327">
    <property type="entry name" value="RNA_pol_sigma70_bacteroid"/>
</dbReference>
<keyword evidence="4" id="KW-0804">Transcription</keyword>
<evidence type="ECO:0000256" key="1">
    <source>
        <dbReference type="ARBA" id="ARBA00010641"/>
    </source>
</evidence>
<evidence type="ECO:0000313" key="7">
    <source>
        <dbReference type="EMBL" id="MTI27985.1"/>
    </source>
</evidence>
<comment type="caution">
    <text evidence="7">The sequence shown here is derived from an EMBL/GenBank/DDBJ whole genome shotgun (WGS) entry which is preliminary data.</text>
</comment>
<evidence type="ECO:0000259" key="5">
    <source>
        <dbReference type="Pfam" id="PF04542"/>
    </source>
</evidence>
<name>A0ABW9RW09_9BACT</name>
<keyword evidence="3" id="KW-0731">Sigma factor</keyword>
<comment type="similarity">
    <text evidence="1">Belongs to the sigma-70 factor family. ECF subfamily.</text>
</comment>
<dbReference type="PANTHER" id="PTHR43133">
    <property type="entry name" value="RNA POLYMERASE ECF-TYPE SIGMA FACTO"/>
    <property type="match status" value="1"/>
</dbReference>
<proteinExistence type="inferred from homology"/>
<keyword evidence="2" id="KW-0805">Transcription regulation</keyword>
<keyword evidence="8" id="KW-1185">Reference proteome</keyword>
<dbReference type="SUPFAM" id="SSF88946">
    <property type="entry name" value="Sigma2 domain of RNA polymerase sigma factors"/>
    <property type="match status" value="1"/>
</dbReference>
<dbReference type="InterPro" id="IPR013249">
    <property type="entry name" value="RNA_pol_sigma70_r4_t2"/>
</dbReference>
<feature type="domain" description="RNA polymerase sigma factor 70 region 4 type 2" evidence="6">
    <location>
        <begin position="122"/>
        <end position="171"/>
    </location>
</feature>
<dbReference type="PANTHER" id="PTHR43133:SF46">
    <property type="entry name" value="RNA POLYMERASE SIGMA-70 FACTOR ECF SUBFAMILY"/>
    <property type="match status" value="1"/>
</dbReference>